<reference evidence="2 3" key="1">
    <citation type="journal article" date="2020" name="G3 (Bethesda)">
        <title>Improved Reference Genome for Cyclotella cryptica CCMP332, a Model for Cell Wall Morphogenesis, Salinity Adaptation, and Lipid Production in Diatoms (Bacillariophyta).</title>
        <authorList>
            <person name="Roberts W.R."/>
            <person name="Downey K.M."/>
            <person name="Ruck E.C."/>
            <person name="Traller J.C."/>
            <person name="Alverson A.J."/>
        </authorList>
    </citation>
    <scope>NUCLEOTIDE SEQUENCE [LARGE SCALE GENOMIC DNA]</scope>
    <source>
        <strain evidence="2 3">CCMP332</strain>
    </source>
</reference>
<dbReference type="SUPFAM" id="SSF53474">
    <property type="entry name" value="alpha/beta-Hydrolases"/>
    <property type="match status" value="1"/>
</dbReference>
<comment type="caution">
    <text evidence="2">The sequence shown here is derived from an EMBL/GenBank/DDBJ whole genome shotgun (WGS) entry which is preliminary data.</text>
</comment>
<protein>
    <submittedName>
        <fullName evidence="2">Uncharacterized protein</fullName>
    </submittedName>
</protein>
<dbReference type="Proteomes" id="UP001516023">
    <property type="component" value="Unassembled WGS sequence"/>
</dbReference>
<dbReference type="Gene3D" id="3.40.50.1820">
    <property type="entry name" value="alpha/beta hydrolase"/>
    <property type="match status" value="1"/>
</dbReference>
<keyword evidence="1" id="KW-0472">Membrane</keyword>
<dbReference type="EMBL" id="JABMIG020000576">
    <property type="protein sequence ID" value="KAL3774794.1"/>
    <property type="molecule type" value="Genomic_DNA"/>
</dbReference>
<organism evidence="2 3">
    <name type="scientific">Cyclotella cryptica</name>
    <dbReference type="NCBI Taxonomy" id="29204"/>
    <lineage>
        <taxon>Eukaryota</taxon>
        <taxon>Sar</taxon>
        <taxon>Stramenopiles</taxon>
        <taxon>Ochrophyta</taxon>
        <taxon>Bacillariophyta</taxon>
        <taxon>Coscinodiscophyceae</taxon>
        <taxon>Thalassiosirophycidae</taxon>
        <taxon>Stephanodiscales</taxon>
        <taxon>Stephanodiscaceae</taxon>
        <taxon>Cyclotella</taxon>
    </lineage>
</organism>
<dbReference type="AlphaFoldDB" id="A0ABD3NGX6"/>
<evidence type="ECO:0000313" key="2">
    <source>
        <dbReference type="EMBL" id="KAL3774794.1"/>
    </source>
</evidence>
<keyword evidence="1" id="KW-0812">Transmembrane</keyword>
<keyword evidence="1" id="KW-1133">Transmembrane helix</keyword>
<sequence>MGKLLRCSVLHTREIAIPNCKDSPEYCVRTYQIFLPKILCSGEARRRLQKNIVRQEALDENGFHNIGTIPMVFALHGLGTDFQSMVGFAQGANDFHFLLILPAGINNSFNAGDCCGDASKIGIHDGDFLYHVQQQLSEEFNFVQPQYTYGIGWDNGALLLTYALSMYPNLFRAIVPIAGYSTRTWVPSSIGKGIGMMMHHSLDDIAMRPSGCCDDPIMPPCQNDLVSNICVSVLESFDLWAREVNLCTADKYENEPNETAVGTLLVGGQDEFFYSTFYDNGGISLALNTALDEQGEASSTTLATSEVSVSAQTQNGYVCITTSSPACLAASALCLYKDMGHLNGFASTPYMSNHVMEFLARNACGINEGSWNVLPRKIGKPNKRVCGCSTNGFSGVFCLDELDDDSVVKMAVSTPTEALPTIETTTFPTDKSSSSVQPPWVTALVGSLIIVTAAIIFCFCLRLHRKKTDQSQVREQMSDIGRGINPYREHFKSQTKTNTHSSQNKVVEHGPSFRHQRLHMYQQNRQSSRSLDPVDLELLEHYREQSGDNELTTETKRISTERYLDMELLQSYRRRRLSQNIEKDIDSVSSCNSGIYLDENEIRHAGHSDHSDEYVNNILRDVSIS</sequence>
<proteinExistence type="predicted"/>
<feature type="transmembrane region" description="Helical" evidence="1">
    <location>
        <begin position="440"/>
        <end position="461"/>
    </location>
</feature>
<name>A0ABD3NGX6_9STRA</name>
<evidence type="ECO:0000313" key="3">
    <source>
        <dbReference type="Proteomes" id="UP001516023"/>
    </source>
</evidence>
<dbReference type="InterPro" id="IPR029058">
    <property type="entry name" value="AB_hydrolase_fold"/>
</dbReference>
<accession>A0ABD3NGX6</accession>
<keyword evidence="3" id="KW-1185">Reference proteome</keyword>
<evidence type="ECO:0000256" key="1">
    <source>
        <dbReference type="SAM" id="Phobius"/>
    </source>
</evidence>
<gene>
    <name evidence="2" type="ORF">HJC23_001422</name>
</gene>